<accession>X7FCY6</accession>
<dbReference type="SUPFAM" id="SSF53474">
    <property type="entry name" value="alpha/beta-Hydrolases"/>
    <property type="match status" value="1"/>
</dbReference>
<organism evidence="1 2">
    <name type="scientific">Roseivivax isoporae LMG 25204</name>
    <dbReference type="NCBI Taxonomy" id="1449351"/>
    <lineage>
        <taxon>Bacteria</taxon>
        <taxon>Pseudomonadati</taxon>
        <taxon>Pseudomonadota</taxon>
        <taxon>Alphaproteobacteria</taxon>
        <taxon>Rhodobacterales</taxon>
        <taxon>Roseobacteraceae</taxon>
        <taxon>Roseivivax</taxon>
    </lineage>
</organism>
<dbReference type="Gene3D" id="3.40.50.1820">
    <property type="entry name" value="alpha/beta hydrolase"/>
    <property type="match status" value="1"/>
</dbReference>
<evidence type="ECO:0008006" key="3">
    <source>
        <dbReference type="Google" id="ProtNLM"/>
    </source>
</evidence>
<sequence length="247" mass="25853">MDAMAMSGQAGEVRTLVADADLMVRALPGTNARLVLSFTGVQHGMGQIPADEFIGSAAGAGRNHVLFVSDLARTWFTRAGLQERIVDIVTHYAAEHGIADMAAIGNSMGGYGALLLSDRLPLSVVAAFAPQVSMDATVVAEPRWPEFRAGFGPDLPASVAGPVAAARGTVFVTMGAQDALDRRHMALLPEAAHVHRFLLRGCGHNTASFLKERGVIREVVAAMLAGEVDRVRALYAGVGLAEPEGAA</sequence>
<keyword evidence="2" id="KW-1185">Reference proteome</keyword>
<name>X7FCY6_9RHOB</name>
<gene>
    <name evidence="1" type="ORF">RISW2_12445</name>
</gene>
<dbReference type="eggNOG" id="COG0457">
    <property type="taxonomic scope" value="Bacteria"/>
</dbReference>
<dbReference type="Proteomes" id="UP000023430">
    <property type="component" value="Unassembled WGS sequence"/>
</dbReference>
<dbReference type="AlphaFoldDB" id="X7FCY6"/>
<protein>
    <recommendedName>
        <fullName evidence="3">Alpha/beta hydrolase</fullName>
    </recommendedName>
</protein>
<dbReference type="InterPro" id="IPR029058">
    <property type="entry name" value="AB_hydrolase_fold"/>
</dbReference>
<proteinExistence type="predicted"/>
<dbReference type="RefSeq" id="WP_043766173.1">
    <property type="nucleotide sequence ID" value="NZ_JAME01000003.1"/>
</dbReference>
<dbReference type="EMBL" id="JAME01000003">
    <property type="protein sequence ID" value="ETX30588.1"/>
    <property type="molecule type" value="Genomic_DNA"/>
</dbReference>
<evidence type="ECO:0000313" key="2">
    <source>
        <dbReference type="Proteomes" id="UP000023430"/>
    </source>
</evidence>
<dbReference type="STRING" id="1449351.RISW2_12445"/>
<evidence type="ECO:0000313" key="1">
    <source>
        <dbReference type="EMBL" id="ETX30588.1"/>
    </source>
</evidence>
<dbReference type="PATRIC" id="fig|1449351.3.peg.527"/>
<comment type="caution">
    <text evidence="1">The sequence shown here is derived from an EMBL/GenBank/DDBJ whole genome shotgun (WGS) entry which is preliminary data.</text>
</comment>
<reference evidence="1 2" key="1">
    <citation type="submission" date="2014-01" db="EMBL/GenBank/DDBJ databases">
        <title>Roseivivax isoporae LMG 25204 Genome Sequencing.</title>
        <authorList>
            <person name="Lai Q."/>
            <person name="Li G."/>
            <person name="Shao Z."/>
        </authorList>
    </citation>
    <scope>NUCLEOTIDE SEQUENCE [LARGE SCALE GENOMIC DNA]</scope>
    <source>
        <strain evidence="1 2">LMG 25204</strain>
    </source>
</reference>